<accession>A0AAW0LIJ3</accession>
<dbReference type="InterPro" id="IPR023213">
    <property type="entry name" value="CAT-like_dom_sf"/>
</dbReference>
<evidence type="ECO:0000256" key="13">
    <source>
        <dbReference type="ARBA" id="ARBA00047604"/>
    </source>
</evidence>
<comment type="pathway">
    <text evidence="3">Glycerolipid metabolism; triacylglycerol biosynthesis.</text>
</comment>
<comment type="catalytic activity">
    <reaction evidence="13">
        <text>a long chain fatty alcohol + a fatty acyl-CoA = a long-chain alcohol wax ester + CoA</text>
        <dbReference type="Rhea" id="RHEA:38443"/>
        <dbReference type="ChEBI" id="CHEBI:17135"/>
        <dbReference type="ChEBI" id="CHEBI:57287"/>
        <dbReference type="ChEBI" id="CHEBI:77636"/>
        <dbReference type="ChEBI" id="CHEBI:235323"/>
        <dbReference type="EC" id="2.3.1.75"/>
    </reaction>
</comment>
<dbReference type="Pfam" id="PF06974">
    <property type="entry name" value="WS_DGAT_C"/>
    <property type="match status" value="1"/>
</dbReference>
<name>A0AAW0LIJ3_QUESU</name>
<evidence type="ECO:0000256" key="14">
    <source>
        <dbReference type="ARBA" id="ARBA00048109"/>
    </source>
</evidence>
<dbReference type="InterPro" id="IPR004255">
    <property type="entry name" value="O-acyltransferase_WSD1_N"/>
</dbReference>
<feature type="domain" description="O-acyltransferase WSD1-like N-terminal" evidence="16">
    <location>
        <begin position="96"/>
        <end position="295"/>
    </location>
</feature>
<evidence type="ECO:0000259" key="17">
    <source>
        <dbReference type="Pfam" id="PF06974"/>
    </source>
</evidence>
<feature type="non-terminal residue" evidence="18">
    <location>
        <position position="1"/>
    </location>
</feature>
<protein>
    <submittedName>
        <fullName evidence="18">O-acyltransferase wsd1</fullName>
    </submittedName>
</protein>
<evidence type="ECO:0000256" key="8">
    <source>
        <dbReference type="ARBA" id="ARBA00022824"/>
    </source>
</evidence>
<keyword evidence="8" id="KW-0256">Endoplasmic reticulum</keyword>
<dbReference type="SUPFAM" id="SSF52777">
    <property type="entry name" value="CoA-dependent acyltransferases"/>
    <property type="match status" value="1"/>
</dbReference>
<dbReference type="EMBL" id="PKMF04000087">
    <property type="protein sequence ID" value="KAK7851433.1"/>
    <property type="molecule type" value="Genomic_DNA"/>
</dbReference>
<keyword evidence="11" id="KW-0012">Acyltransferase</keyword>
<dbReference type="GO" id="GO:0005886">
    <property type="term" value="C:plasma membrane"/>
    <property type="evidence" value="ECO:0007669"/>
    <property type="project" value="UniProtKB-SubCell"/>
</dbReference>
<evidence type="ECO:0000256" key="12">
    <source>
        <dbReference type="ARBA" id="ARBA00024360"/>
    </source>
</evidence>
<sequence length="513" mass="57640">KIKAHLFPRKHIFLEPVHQSQRNKKRTHKEEFKMGESDNNGKVSREEEEQPLSPAARLFHSPSFNCYIIAILGCNTKFKPDVIKSGLEQTLLKHPRFSSKLVADDGQRWTKTIVDLEDHVIVPDLDPNIDFADQFAEDYISDLTTKPMDLSKPLWELHLLNIKTSDAEAVGVFRIHHSMGDGASLISLLLACTRKTLDPEALPSVPENKRADSTNSGGFWWFLLAFWSVLRLIWNTLVDVLLFGVTVMFMKDTKTPIKGAPGVEHNIKKFVHRTISLDDIKLVKNALNMTVNDVVLGITQAGLSQYVNRRYGEAEIDEGEKQRKSNLPKSIRLRATILVNLRPTVGIQALANMMEKGSKTRWGNLIGYILLPFTIALQDDPLDYVRKAKATIDRKKRSLESICTFSGGVLVLRTFGVKVAAALTHKVLSNTTMAFSSMVGPLEEISFYGHPLAYIAPSVYGHPHALTIHYQSYVNKMTIALAVDPNVIPDPYQLCDDLEESLKLIHDAILKKV</sequence>
<evidence type="ECO:0000256" key="1">
    <source>
        <dbReference type="ARBA" id="ARBA00004162"/>
    </source>
</evidence>
<keyword evidence="19" id="KW-1185">Reference proteome</keyword>
<reference evidence="18 19" key="1">
    <citation type="journal article" date="2018" name="Sci. Data">
        <title>The draft genome sequence of cork oak.</title>
        <authorList>
            <person name="Ramos A.M."/>
            <person name="Usie A."/>
            <person name="Barbosa P."/>
            <person name="Barros P.M."/>
            <person name="Capote T."/>
            <person name="Chaves I."/>
            <person name="Simoes F."/>
            <person name="Abreu I."/>
            <person name="Carrasquinho I."/>
            <person name="Faro C."/>
            <person name="Guimaraes J.B."/>
            <person name="Mendonca D."/>
            <person name="Nobrega F."/>
            <person name="Rodrigues L."/>
            <person name="Saibo N.J.M."/>
            <person name="Varela M.C."/>
            <person name="Egas C."/>
            <person name="Matos J."/>
            <person name="Miguel C.M."/>
            <person name="Oliveira M.M."/>
            <person name="Ricardo C.P."/>
            <person name="Goncalves S."/>
        </authorList>
    </citation>
    <scope>NUCLEOTIDE SEQUENCE [LARGE SCALE GENOMIC DNA]</scope>
    <source>
        <strain evidence="19">cv. HL8</strain>
    </source>
</reference>
<comment type="catalytic activity">
    <reaction evidence="14">
        <text>an acyl-CoA + a 1,2-diacyl-sn-glycerol = a triacyl-sn-glycerol + CoA</text>
        <dbReference type="Rhea" id="RHEA:10868"/>
        <dbReference type="ChEBI" id="CHEBI:17815"/>
        <dbReference type="ChEBI" id="CHEBI:57287"/>
        <dbReference type="ChEBI" id="CHEBI:58342"/>
        <dbReference type="ChEBI" id="CHEBI:64615"/>
        <dbReference type="EC" id="2.3.1.20"/>
    </reaction>
</comment>
<feature type="region of interest" description="Disordered" evidence="15">
    <location>
        <begin position="17"/>
        <end position="51"/>
    </location>
</feature>
<organism evidence="18 19">
    <name type="scientific">Quercus suber</name>
    <name type="common">Cork oak</name>
    <dbReference type="NCBI Taxonomy" id="58331"/>
    <lineage>
        <taxon>Eukaryota</taxon>
        <taxon>Viridiplantae</taxon>
        <taxon>Streptophyta</taxon>
        <taxon>Embryophyta</taxon>
        <taxon>Tracheophyta</taxon>
        <taxon>Spermatophyta</taxon>
        <taxon>Magnoliopsida</taxon>
        <taxon>eudicotyledons</taxon>
        <taxon>Gunneridae</taxon>
        <taxon>Pentapetalae</taxon>
        <taxon>rosids</taxon>
        <taxon>fabids</taxon>
        <taxon>Fagales</taxon>
        <taxon>Fagaceae</taxon>
        <taxon>Quercus</taxon>
    </lineage>
</organism>
<evidence type="ECO:0000256" key="15">
    <source>
        <dbReference type="SAM" id="MobiDB-lite"/>
    </source>
</evidence>
<evidence type="ECO:0000256" key="11">
    <source>
        <dbReference type="ARBA" id="ARBA00023315"/>
    </source>
</evidence>
<gene>
    <name evidence="18" type="primary">WSD1_0</name>
    <name evidence="18" type="ORF">CFP56_041953</name>
</gene>
<dbReference type="AlphaFoldDB" id="A0AAW0LIJ3"/>
<dbReference type="Pfam" id="PF03007">
    <property type="entry name" value="WS_DGAT_cat"/>
    <property type="match status" value="1"/>
</dbReference>
<dbReference type="FunFam" id="3.30.559.10:FF:000033">
    <property type="entry name" value="O-acyltransferase (WSD1-like) family protein"/>
    <property type="match status" value="1"/>
</dbReference>
<dbReference type="GO" id="GO:0047196">
    <property type="term" value="F:long-chain-alcohol O-fatty-acyltransferase activity"/>
    <property type="evidence" value="ECO:0007669"/>
    <property type="project" value="UniProtKB-EC"/>
</dbReference>
<evidence type="ECO:0000256" key="5">
    <source>
        <dbReference type="ARBA" id="ARBA00022475"/>
    </source>
</evidence>
<keyword evidence="6" id="KW-0808">Transferase</keyword>
<dbReference type="InterPro" id="IPR045034">
    <property type="entry name" value="O-acyltransferase_WSD1-like"/>
</dbReference>
<keyword evidence="7" id="KW-0812">Transmembrane</keyword>
<dbReference type="PANTHER" id="PTHR31650:SF1">
    <property type="entry name" value="WAX ESTER SYNTHASE_DIACYLGLYCEROL ACYLTRANSFERASE 4-RELATED"/>
    <property type="match status" value="1"/>
</dbReference>
<evidence type="ECO:0000313" key="19">
    <source>
        <dbReference type="Proteomes" id="UP000237347"/>
    </source>
</evidence>
<keyword evidence="10" id="KW-0472">Membrane</keyword>
<dbReference type="GO" id="GO:0019432">
    <property type="term" value="P:triglyceride biosynthetic process"/>
    <property type="evidence" value="ECO:0007669"/>
    <property type="project" value="TreeGrafter"/>
</dbReference>
<feature type="domain" description="O-acyltransferase WSD1 C-terminal" evidence="17">
    <location>
        <begin position="362"/>
        <end position="505"/>
    </location>
</feature>
<proteinExistence type="inferred from homology"/>
<comment type="subcellular location">
    <subcellularLocation>
        <location evidence="1">Cell membrane</location>
        <topology evidence="1">Single-pass membrane protein</topology>
    </subcellularLocation>
    <subcellularLocation>
        <location evidence="2">Endoplasmic reticulum membrane</location>
        <topology evidence="2">Single-pass membrane protein</topology>
    </subcellularLocation>
</comment>
<dbReference type="GO" id="GO:0005789">
    <property type="term" value="C:endoplasmic reticulum membrane"/>
    <property type="evidence" value="ECO:0007669"/>
    <property type="project" value="UniProtKB-SubCell"/>
</dbReference>
<comment type="pathway">
    <text evidence="4">Lipid metabolism.</text>
</comment>
<dbReference type="Gene3D" id="3.30.559.10">
    <property type="entry name" value="Chloramphenicol acetyltransferase-like domain"/>
    <property type="match status" value="1"/>
</dbReference>
<keyword evidence="9" id="KW-1133">Transmembrane helix</keyword>
<dbReference type="GO" id="GO:0004144">
    <property type="term" value="F:diacylglycerol O-acyltransferase activity"/>
    <property type="evidence" value="ECO:0007669"/>
    <property type="project" value="UniProtKB-EC"/>
</dbReference>
<keyword evidence="5" id="KW-1003">Cell membrane</keyword>
<evidence type="ECO:0000256" key="6">
    <source>
        <dbReference type="ARBA" id="ARBA00022679"/>
    </source>
</evidence>
<comment type="similarity">
    <text evidence="12">In the N-terminal section; belongs to the long-chain O-acyltransferase family.</text>
</comment>
<evidence type="ECO:0000313" key="18">
    <source>
        <dbReference type="EMBL" id="KAK7851433.1"/>
    </source>
</evidence>
<evidence type="ECO:0000256" key="9">
    <source>
        <dbReference type="ARBA" id="ARBA00022989"/>
    </source>
</evidence>
<evidence type="ECO:0000256" key="10">
    <source>
        <dbReference type="ARBA" id="ARBA00023136"/>
    </source>
</evidence>
<evidence type="ECO:0000256" key="2">
    <source>
        <dbReference type="ARBA" id="ARBA00004389"/>
    </source>
</evidence>
<evidence type="ECO:0000256" key="3">
    <source>
        <dbReference type="ARBA" id="ARBA00004771"/>
    </source>
</evidence>
<dbReference type="InterPro" id="IPR009721">
    <property type="entry name" value="O-acyltransferase_WSD1_C"/>
</dbReference>
<dbReference type="Proteomes" id="UP000237347">
    <property type="component" value="Unassembled WGS sequence"/>
</dbReference>
<evidence type="ECO:0000256" key="7">
    <source>
        <dbReference type="ARBA" id="ARBA00022692"/>
    </source>
</evidence>
<evidence type="ECO:0000256" key="4">
    <source>
        <dbReference type="ARBA" id="ARBA00005189"/>
    </source>
</evidence>
<dbReference type="PANTHER" id="PTHR31650">
    <property type="entry name" value="O-ACYLTRANSFERASE (WSD1-LIKE) FAMILY PROTEIN"/>
    <property type="match status" value="1"/>
</dbReference>
<evidence type="ECO:0000259" key="16">
    <source>
        <dbReference type="Pfam" id="PF03007"/>
    </source>
</evidence>
<comment type="caution">
    <text evidence="18">The sequence shown here is derived from an EMBL/GenBank/DDBJ whole genome shotgun (WGS) entry which is preliminary data.</text>
</comment>